<keyword evidence="3" id="KW-1185">Reference proteome</keyword>
<proteinExistence type="predicted"/>
<dbReference type="EMBL" id="FQXH01000047">
    <property type="protein sequence ID" value="SHH55223.1"/>
    <property type="molecule type" value="Genomic_DNA"/>
</dbReference>
<accession>A0A1M5TXV3</accession>
<dbReference type="AlphaFoldDB" id="A0A1M5TXV3"/>
<organism evidence="2 3">
    <name type="scientific">Tepidibacter thalassicus DSM 15285</name>
    <dbReference type="NCBI Taxonomy" id="1123350"/>
    <lineage>
        <taxon>Bacteria</taxon>
        <taxon>Bacillati</taxon>
        <taxon>Bacillota</taxon>
        <taxon>Clostridia</taxon>
        <taxon>Peptostreptococcales</taxon>
        <taxon>Peptostreptococcaceae</taxon>
        <taxon>Tepidibacter</taxon>
    </lineage>
</organism>
<evidence type="ECO:0000313" key="2">
    <source>
        <dbReference type="EMBL" id="SHH55223.1"/>
    </source>
</evidence>
<dbReference type="Gene3D" id="1.10.530.10">
    <property type="match status" value="1"/>
</dbReference>
<protein>
    <recommendedName>
        <fullName evidence="1">Phage tail lysozyme domain-containing protein</fullName>
    </recommendedName>
</protein>
<dbReference type="InterPro" id="IPR041219">
    <property type="entry name" value="Phage_lysozyme2"/>
</dbReference>
<name>A0A1M5TXV3_9FIRM</name>
<reference evidence="3" key="1">
    <citation type="submission" date="2016-11" db="EMBL/GenBank/DDBJ databases">
        <authorList>
            <person name="Varghese N."/>
            <person name="Submissions S."/>
        </authorList>
    </citation>
    <scope>NUCLEOTIDE SEQUENCE [LARGE SCALE GENOMIC DNA]</scope>
    <source>
        <strain evidence="3">DSM 15285</strain>
    </source>
</reference>
<evidence type="ECO:0000259" key="1">
    <source>
        <dbReference type="Pfam" id="PF18013"/>
    </source>
</evidence>
<sequence>MKKACKLIEDCKATNYKGKFGLGCVQWTGSRTKNLIDCYVDECGEEGYPTREQYYKAESTLISKEFNGNYKKIYEEWLSKHSGKNTAAYEAGSMVCLKYEVPADRYNKAKTRGKSAQKIYQAMMGA</sequence>
<gene>
    <name evidence="2" type="ORF">SAMN02744040_02326</name>
</gene>
<dbReference type="Proteomes" id="UP000242520">
    <property type="component" value="Unassembled WGS sequence"/>
</dbReference>
<evidence type="ECO:0000313" key="3">
    <source>
        <dbReference type="Proteomes" id="UP000242520"/>
    </source>
</evidence>
<dbReference type="OrthoDB" id="1998825at2"/>
<feature type="domain" description="Phage tail lysozyme" evidence="1">
    <location>
        <begin position="12"/>
        <end position="123"/>
    </location>
</feature>
<dbReference type="Pfam" id="PF18013">
    <property type="entry name" value="Phage_lysozyme2"/>
    <property type="match status" value="1"/>
</dbReference>